<accession>A0A369WBN8</accession>
<gene>
    <name evidence="3" type="ORF">DV711_11020</name>
</gene>
<feature type="domain" description="Transposase IS110-like N-terminal" evidence="1">
    <location>
        <begin position="6"/>
        <end position="145"/>
    </location>
</feature>
<dbReference type="Proteomes" id="UP000253769">
    <property type="component" value="Unassembled WGS sequence"/>
</dbReference>
<dbReference type="InterPro" id="IPR002525">
    <property type="entry name" value="Transp_IS110-like_N"/>
</dbReference>
<name>A0A369WBN8_9GAMM</name>
<proteinExistence type="predicted"/>
<dbReference type="PANTHER" id="PTHR33055:SF3">
    <property type="entry name" value="PUTATIVE TRANSPOSASE FOR IS117-RELATED"/>
    <property type="match status" value="1"/>
</dbReference>
<dbReference type="EMBL" id="QQOH01000003">
    <property type="protein sequence ID" value="RDE19420.1"/>
    <property type="molecule type" value="Genomic_DNA"/>
</dbReference>
<comment type="caution">
    <text evidence="3">The sequence shown here is derived from an EMBL/GenBank/DDBJ whole genome shotgun (WGS) entry which is preliminary data.</text>
</comment>
<evidence type="ECO:0000313" key="4">
    <source>
        <dbReference type="Proteomes" id="UP000253769"/>
    </source>
</evidence>
<dbReference type="InterPro" id="IPR047650">
    <property type="entry name" value="Transpos_IS110"/>
</dbReference>
<dbReference type="OrthoDB" id="5289737at2"/>
<dbReference type="Pfam" id="PF01548">
    <property type="entry name" value="DEDD_Tnp_IS110"/>
    <property type="match status" value="1"/>
</dbReference>
<dbReference type="GO" id="GO:0004803">
    <property type="term" value="F:transposase activity"/>
    <property type="evidence" value="ECO:0007669"/>
    <property type="project" value="InterPro"/>
</dbReference>
<dbReference type="InterPro" id="IPR003346">
    <property type="entry name" value="Transposase_20"/>
</dbReference>
<dbReference type="PANTHER" id="PTHR33055">
    <property type="entry name" value="TRANSPOSASE FOR INSERTION SEQUENCE ELEMENT IS1111A"/>
    <property type="match status" value="1"/>
</dbReference>
<dbReference type="RefSeq" id="WP_114695764.1">
    <property type="nucleotide sequence ID" value="NZ_QQOH01000003.1"/>
</dbReference>
<dbReference type="Pfam" id="PF02371">
    <property type="entry name" value="Transposase_20"/>
    <property type="match status" value="1"/>
</dbReference>
<evidence type="ECO:0000313" key="3">
    <source>
        <dbReference type="EMBL" id="RDE19420.1"/>
    </source>
</evidence>
<reference evidence="3 4" key="1">
    <citation type="submission" date="2018-07" db="EMBL/GenBank/DDBJ databases">
        <title>Motiliproteus coralliicola sp. nov., a bacterium isolated from Coral.</title>
        <authorList>
            <person name="Wang G."/>
        </authorList>
    </citation>
    <scope>NUCLEOTIDE SEQUENCE [LARGE SCALE GENOMIC DNA]</scope>
    <source>
        <strain evidence="3 4">C34</strain>
    </source>
</reference>
<sequence>MSVSTLGVDLAKTSFSIHGVDARGKVQLRKNLNRSKLLDCIANLPPCLIGLEACSGAHYWAREFQKQGHQVRVMAPKYVIPYRTGAKNDVNDADAICEAVSRPRTRFVPIKSAEQQAVLAAHRIRKGWVKERTALINQIRGLMAEFGIVVAQGRWSFQRELPRILEDAENELPTIARALLHECYEHLQVLNQRIDDLERCFDIVAAHNETVQRLMTIPGVGAQTATAIVASVGKGQQFDKARDFAAWLGLVPRQYTTGGKSRLGRITKRGDTYLRTLLVHGNRAVLARVANKQDHLSEWSKGLIERRGYKRATVALAAKNARIIWAMLRSGKEYEAFAA</sequence>
<protein>
    <submittedName>
        <fullName evidence="3">IS110 family transposase</fullName>
    </submittedName>
</protein>
<feature type="domain" description="Transposase IS116/IS110/IS902 C-terminal" evidence="2">
    <location>
        <begin position="212"/>
        <end position="289"/>
    </location>
</feature>
<organism evidence="3 4">
    <name type="scientific">Motiliproteus coralliicola</name>
    <dbReference type="NCBI Taxonomy" id="2283196"/>
    <lineage>
        <taxon>Bacteria</taxon>
        <taxon>Pseudomonadati</taxon>
        <taxon>Pseudomonadota</taxon>
        <taxon>Gammaproteobacteria</taxon>
        <taxon>Oceanospirillales</taxon>
        <taxon>Oceanospirillaceae</taxon>
        <taxon>Motiliproteus</taxon>
    </lineage>
</organism>
<dbReference type="NCBIfam" id="NF033542">
    <property type="entry name" value="transpos_IS110"/>
    <property type="match status" value="1"/>
</dbReference>
<keyword evidence="4" id="KW-1185">Reference proteome</keyword>
<dbReference type="GO" id="GO:0006313">
    <property type="term" value="P:DNA transposition"/>
    <property type="evidence" value="ECO:0007669"/>
    <property type="project" value="InterPro"/>
</dbReference>
<evidence type="ECO:0000259" key="2">
    <source>
        <dbReference type="Pfam" id="PF02371"/>
    </source>
</evidence>
<dbReference type="AlphaFoldDB" id="A0A369WBN8"/>
<dbReference type="GO" id="GO:0003677">
    <property type="term" value="F:DNA binding"/>
    <property type="evidence" value="ECO:0007669"/>
    <property type="project" value="InterPro"/>
</dbReference>
<evidence type="ECO:0000259" key="1">
    <source>
        <dbReference type="Pfam" id="PF01548"/>
    </source>
</evidence>